<dbReference type="Proteomes" id="UP000605361">
    <property type="component" value="Unassembled WGS sequence"/>
</dbReference>
<dbReference type="PANTHER" id="PTHR11579:SF0">
    <property type="entry name" value="PROTEIN-L-ISOASPARTATE(D-ASPARTATE) O-METHYLTRANSFERASE"/>
    <property type="match status" value="1"/>
</dbReference>
<evidence type="ECO:0000256" key="10">
    <source>
        <dbReference type="ARBA" id="ARBA00031323"/>
    </source>
</evidence>
<dbReference type="Pfam" id="PF01135">
    <property type="entry name" value="PCMT"/>
    <property type="match status" value="1"/>
</dbReference>
<dbReference type="AlphaFoldDB" id="A0A931F029"/>
<keyword evidence="5" id="KW-0963">Cytoplasm</keyword>
<dbReference type="GO" id="GO:0032259">
    <property type="term" value="P:methylation"/>
    <property type="evidence" value="ECO:0007669"/>
    <property type="project" value="UniProtKB-KW"/>
</dbReference>
<evidence type="ECO:0000313" key="12">
    <source>
        <dbReference type="EMBL" id="MBF8188960.1"/>
    </source>
</evidence>
<evidence type="ECO:0000256" key="4">
    <source>
        <dbReference type="ARBA" id="ARBA00013346"/>
    </source>
</evidence>
<dbReference type="RefSeq" id="WP_195897903.1">
    <property type="nucleotide sequence ID" value="NZ_JADOGI010000079.1"/>
</dbReference>
<dbReference type="EMBL" id="JADOGI010000079">
    <property type="protein sequence ID" value="MBF8188960.1"/>
    <property type="molecule type" value="Genomic_DNA"/>
</dbReference>
<sequence>MIDAITDHRPPVTGSIEQALRAVPRHWFVPPLGLALGKDGAVVLIDRDTDPPAWWDAVYGGRPIVTQLDAGGTDLRAGIGRHTCRNPAPSEVADLLELLGAVAGQRLLEIGTSTGWTAGLLCRMVGGWGSVTSVEADPAVAEQAAKNLAAAGAHPYLIVGDGAGGCPERAPYDGVNVTQAVRTVPYAWVEQSRPGAVIVAPYVCGSGHAVRLEVLADGTARGRFMRYACPTTTAQDGPPGATLTMAILAEEWAGARATWVSWGEPGRERFGMTVTAEGQRVWLDDPERVVG</sequence>
<dbReference type="GO" id="GO:0004719">
    <property type="term" value="F:protein-L-isoaspartate (D-aspartate) O-methyltransferase activity"/>
    <property type="evidence" value="ECO:0007669"/>
    <property type="project" value="UniProtKB-EC"/>
</dbReference>
<accession>A0A931F029</accession>
<dbReference type="SUPFAM" id="SSF53335">
    <property type="entry name" value="S-adenosyl-L-methionine-dependent methyltransferases"/>
    <property type="match status" value="1"/>
</dbReference>
<comment type="subcellular location">
    <subcellularLocation>
        <location evidence="1">Cytoplasm</location>
    </subcellularLocation>
</comment>
<protein>
    <recommendedName>
        <fullName evidence="4">Protein-L-isoaspartate O-methyltransferase</fullName>
        <ecNumber evidence="3">2.1.1.77</ecNumber>
    </recommendedName>
    <alternativeName>
        <fullName evidence="11">L-isoaspartyl protein carboxyl methyltransferase</fullName>
    </alternativeName>
    <alternativeName>
        <fullName evidence="9">Protein L-isoaspartyl methyltransferase</fullName>
    </alternativeName>
    <alternativeName>
        <fullName evidence="10">Protein-beta-aspartate methyltransferase</fullName>
    </alternativeName>
</protein>
<comment type="similarity">
    <text evidence="2">Belongs to the methyltransferase superfamily. L-isoaspartyl/D-aspartyl protein methyltransferase family.</text>
</comment>
<evidence type="ECO:0000256" key="2">
    <source>
        <dbReference type="ARBA" id="ARBA00005369"/>
    </source>
</evidence>
<name>A0A931F029_9ACTN</name>
<keyword evidence="8" id="KW-0949">S-adenosyl-L-methionine</keyword>
<proteinExistence type="inferred from homology"/>
<evidence type="ECO:0000256" key="11">
    <source>
        <dbReference type="ARBA" id="ARBA00031350"/>
    </source>
</evidence>
<gene>
    <name evidence="12" type="ORF">ITP53_25145</name>
</gene>
<dbReference type="PANTHER" id="PTHR11579">
    <property type="entry name" value="PROTEIN-L-ISOASPARTATE O-METHYLTRANSFERASE"/>
    <property type="match status" value="1"/>
</dbReference>
<evidence type="ECO:0000313" key="13">
    <source>
        <dbReference type="Proteomes" id="UP000605361"/>
    </source>
</evidence>
<evidence type="ECO:0000256" key="7">
    <source>
        <dbReference type="ARBA" id="ARBA00022679"/>
    </source>
</evidence>
<reference evidence="12" key="1">
    <citation type="submission" date="2020-11" db="EMBL/GenBank/DDBJ databases">
        <title>Whole-genome analyses of Nonomuraea sp. K274.</title>
        <authorList>
            <person name="Veyisoglu A."/>
        </authorList>
    </citation>
    <scope>NUCLEOTIDE SEQUENCE</scope>
    <source>
        <strain evidence="12">K274</strain>
    </source>
</reference>
<organism evidence="12 13">
    <name type="scientific">Nonomuraea cypriaca</name>
    <dbReference type="NCBI Taxonomy" id="1187855"/>
    <lineage>
        <taxon>Bacteria</taxon>
        <taxon>Bacillati</taxon>
        <taxon>Actinomycetota</taxon>
        <taxon>Actinomycetes</taxon>
        <taxon>Streptosporangiales</taxon>
        <taxon>Streptosporangiaceae</taxon>
        <taxon>Nonomuraea</taxon>
    </lineage>
</organism>
<evidence type="ECO:0000256" key="9">
    <source>
        <dbReference type="ARBA" id="ARBA00030757"/>
    </source>
</evidence>
<evidence type="ECO:0000256" key="3">
    <source>
        <dbReference type="ARBA" id="ARBA00011890"/>
    </source>
</evidence>
<evidence type="ECO:0000256" key="5">
    <source>
        <dbReference type="ARBA" id="ARBA00022490"/>
    </source>
</evidence>
<dbReference type="InterPro" id="IPR029063">
    <property type="entry name" value="SAM-dependent_MTases_sf"/>
</dbReference>
<dbReference type="Gene3D" id="3.40.50.150">
    <property type="entry name" value="Vaccinia Virus protein VP39"/>
    <property type="match status" value="1"/>
</dbReference>
<dbReference type="InterPro" id="IPR000682">
    <property type="entry name" value="PCMT"/>
</dbReference>
<keyword evidence="6" id="KW-0489">Methyltransferase</keyword>
<dbReference type="EC" id="2.1.1.77" evidence="3"/>
<keyword evidence="7" id="KW-0808">Transferase</keyword>
<comment type="caution">
    <text evidence="12">The sequence shown here is derived from an EMBL/GenBank/DDBJ whole genome shotgun (WGS) entry which is preliminary data.</text>
</comment>
<evidence type="ECO:0000256" key="6">
    <source>
        <dbReference type="ARBA" id="ARBA00022603"/>
    </source>
</evidence>
<keyword evidence="13" id="KW-1185">Reference proteome</keyword>
<evidence type="ECO:0000256" key="1">
    <source>
        <dbReference type="ARBA" id="ARBA00004496"/>
    </source>
</evidence>
<evidence type="ECO:0000256" key="8">
    <source>
        <dbReference type="ARBA" id="ARBA00022691"/>
    </source>
</evidence>
<dbReference type="GO" id="GO:0005737">
    <property type="term" value="C:cytoplasm"/>
    <property type="evidence" value="ECO:0007669"/>
    <property type="project" value="UniProtKB-SubCell"/>
</dbReference>